<organism evidence="4 5">
    <name type="scientific">Phytophthora sojae (strain P6497)</name>
    <name type="common">Soybean stem and root rot agent</name>
    <name type="synonym">Phytophthora megasperma f. sp. glycines</name>
    <dbReference type="NCBI Taxonomy" id="1094619"/>
    <lineage>
        <taxon>Eukaryota</taxon>
        <taxon>Sar</taxon>
        <taxon>Stramenopiles</taxon>
        <taxon>Oomycota</taxon>
        <taxon>Peronosporomycetes</taxon>
        <taxon>Peronosporales</taxon>
        <taxon>Peronosporaceae</taxon>
        <taxon>Phytophthora</taxon>
    </lineage>
</organism>
<dbReference type="OMA" id="CAPERPI"/>
<feature type="compositionally biased region" description="Polar residues" evidence="2">
    <location>
        <begin position="52"/>
        <end position="63"/>
    </location>
</feature>
<keyword evidence="1" id="KW-0805">Transcription regulation</keyword>
<evidence type="ECO:0000313" key="4">
    <source>
        <dbReference type="EMBL" id="EGZ28127.1"/>
    </source>
</evidence>
<dbReference type="Gene3D" id="1.10.10.10">
    <property type="entry name" value="Winged helix-like DNA-binding domain superfamily/Winged helix DNA-binding domain"/>
    <property type="match status" value="1"/>
</dbReference>
<accession>G4YIK3</accession>
<dbReference type="InterPro" id="IPR036388">
    <property type="entry name" value="WH-like_DNA-bd_sf"/>
</dbReference>
<reference evidence="4 5" key="1">
    <citation type="journal article" date="2006" name="Science">
        <title>Phytophthora genome sequences uncover evolutionary origins and mechanisms of pathogenesis.</title>
        <authorList>
            <person name="Tyler B.M."/>
            <person name="Tripathy S."/>
            <person name="Zhang X."/>
            <person name="Dehal P."/>
            <person name="Jiang R.H."/>
            <person name="Aerts A."/>
            <person name="Arredondo F.D."/>
            <person name="Baxter L."/>
            <person name="Bensasson D."/>
            <person name="Beynon J.L."/>
            <person name="Chapman J."/>
            <person name="Damasceno C.M."/>
            <person name="Dorrance A.E."/>
            <person name="Dou D."/>
            <person name="Dickerman A.W."/>
            <person name="Dubchak I.L."/>
            <person name="Garbelotto M."/>
            <person name="Gijzen M."/>
            <person name="Gordon S.G."/>
            <person name="Govers F."/>
            <person name="Grunwald N.J."/>
            <person name="Huang W."/>
            <person name="Ivors K.L."/>
            <person name="Jones R.W."/>
            <person name="Kamoun S."/>
            <person name="Krampis K."/>
            <person name="Lamour K.H."/>
            <person name="Lee M.K."/>
            <person name="McDonald W.H."/>
            <person name="Medina M."/>
            <person name="Meijer H.J."/>
            <person name="Nordberg E.K."/>
            <person name="Maclean D.J."/>
            <person name="Ospina-Giraldo M.D."/>
            <person name="Morris P.F."/>
            <person name="Phuntumart V."/>
            <person name="Putnam N.H."/>
            <person name="Rash S."/>
            <person name="Rose J.K."/>
            <person name="Sakihama Y."/>
            <person name="Salamov A.A."/>
            <person name="Savidor A."/>
            <person name="Scheuring C.F."/>
            <person name="Smith B.M."/>
            <person name="Sobral B.W."/>
            <person name="Terry A."/>
            <person name="Torto-Alalibo T.A."/>
            <person name="Win J."/>
            <person name="Xu Z."/>
            <person name="Zhang H."/>
            <person name="Grigoriev I.V."/>
            <person name="Rokhsar D.S."/>
            <person name="Boore J.L."/>
        </authorList>
    </citation>
    <scope>NUCLEOTIDE SEQUENCE [LARGE SCALE GENOMIC DNA]</scope>
    <source>
        <strain evidence="4 5">P6497</strain>
    </source>
</reference>
<dbReference type="GeneID" id="20644723"/>
<name>G4YIK3_PHYSP</name>
<dbReference type="GO" id="GO:0005667">
    <property type="term" value="C:transcription regulator complex"/>
    <property type="evidence" value="ECO:0007669"/>
    <property type="project" value="InterPro"/>
</dbReference>
<comment type="similarity">
    <text evidence="1">Belongs to the E2F/DP family.</text>
</comment>
<feature type="region of interest" description="Disordered" evidence="2">
    <location>
        <begin position="1"/>
        <end position="63"/>
    </location>
</feature>
<dbReference type="GO" id="GO:0003677">
    <property type="term" value="F:DNA binding"/>
    <property type="evidence" value="ECO:0007669"/>
    <property type="project" value="UniProtKB-KW"/>
</dbReference>
<dbReference type="KEGG" id="psoj:PHYSODRAFT_321809"/>
<keyword evidence="1" id="KW-0804">Transcription</keyword>
<dbReference type="InterPro" id="IPR036390">
    <property type="entry name" value="WH_DNA-bd_sf"/>
</dbReference>
<evidence type="ECO:0000259" key="3">
    <source>
        <dbReference type="SMART" id="SM01372"/>
    </source>
</evidence>
<comment type="subcellular location">
    <subcellularLocation>
        <location evidence="1">Nucleus</location>
    </subcellularLocation>
</comment>
<dbReference type="SMART" id="SM01372">
    <property type="entry name" value="E2F_TDP"/>
    <property type="match status" value="1"/>
</dbReference>
<proteinExistence type="inferred from homology"/>
<dbReference type="InParanoid" id="G4YIK3"/>
<dbReference type="GO" id="GO:0006355">
    <property type="term" value="P:regulation of DNA-templated transcription"/>
    <property type="evidence" value="ECO:0007669"/>
    <property type="project" value="InterPro"/>
</dbReference>
<feature type="compositionally biased region" description="Basic residues" evidence="2">
    <location>
        <begin position="31"/>
        <end position="51"/>
    </location>
</feature>
<dbReference type="GO" id="GO:0005634">
    <property type="term" value="C:nucleus"/>
    <property type="evidence" value="ECO:0007669"/>
    <property type="project" value="UniProtKB-SubCell"/>
</dbReference>
<evidence type="ECO:0000313" key="5">
    <source>
        <dbReference type="Proteomes" id="UP000002640"/>
    </source>
</evidence>
<dbReference type="RefSeq" id="XP_009515402.1">
    <property type="nucleotide sequence ID" value="XM_009517107.1"/>
</dbReference>
<dbReference type="SUPFAM" id="SSF46785">
    <property type="entry name" value="Winged helix' DNA-binding domain"/>
    <property type="match status" value="1"/>
</dbReference>
<sequence length="505" mass="56630">MKTHRRRLRYNSAKVGAPAATARTELVPKQPVKRRTRQQRSRRVSPVKARHSNATQQAHDLPSATWSDVQEQLAGARNLGELTQIMLQFFEKHEDLQDAGSVPEFPIFVRASEIYKMKVPKKRRIYDVLNVLEGIGVIKRVRCVETRRTKGGFLYFGKDAVIQRLAEMQSNAAQVMVNFRQRRGLKASSIAEQDSALVQAIEEKAAAEKWTSLASTTVCFLSLLFLQDYQVEMAVPGMSERLVKAKKSIGALASTSPRNEPPYNDVQRRVYDAVTVLVACNLILTTAIAATPAESSRELADKSQRKHVRFNYEIFTDPRLLFSPSNSQVQWGFSASQEECLGVTESSVYAHKRPVPRSLQEHLVSPPSACWENDQAVSPEVPLFTNGDNCKPPPGNSAKTRPVHVFFSPLGMKLPEKNEWYDESLKQLGRYGASPSEGKIYWDPSPQLKGTHCELWGPPYTAATAFYAPVEMVRIDGADEKLPAQLVDLKCHEIQVDDETSIFLC</sequence>
<dbReference type="EMBL" id="JH159151">
    <property type="protein sequence ID" value="EGZ28127.1"/>
    <property type="molecule type" value="Genomic_DNA"/>
</dbReference>
<gene>
    <name evidence="4" type="ORF">PHYSODRAFT_321809</name>
</gene>
<dbReference type="InterPro" id="IPR003316">
    <property type="entry name" value="E2F_WHTH_DNA-bd_dom"/>
</dbReference>
<dbReference type="AlphaFoldDB" id="G4YIK3"/>
<keyword evidence="1" id="KW-0238">DNA-binding</keyword>
<feature type="domain" description="E2F/DP family winged-helix DNA-binding" evidence="3">
    <location>
        <begin position="74"/>
        <end position="157"/>
    </location>
</feature>
<evidence type="ECO:0000256" key="1">
    <source>
        <dbReference type="RuleBase" id="RU003796"/>
    </source>
</evidence>
<keyword evidence="1" id="KW-0539">Nucleus</keyword>
<protein>
    <recommendedName>
        <fullName evidence="3">E2F/DP family winged-helix DNA-binding domain-containing protein</fullName>
    </recommendedName>
</protein>
<dbReference type="Proteomes" id="UP000002640">
    <property type="component" value="Unassembled WGS sequence"/>
</dbReference>
<keyword evidence="5" id="KW-1185">Reference proteome</keyword>
<dbReference type="Pfam" id="PF02319">
    <property type="entry name" value="WHD_E2F_TDP"/>
    <property type="match status" value="1"/>
</dbReference>
<evidence type="ECO:0000256" key="2">
    <source>
        <dbReference type="SAM" id="MobiDB-lite"/>
    </source>
</evidence>